<evidence type="ECO:0000256" key="2">
    <source>
        <dbReference type="ARBA" id="ARBA00023125"/>
    </source>
</evidence>
<dbReference type="SUPFAM" id="SSF51215">
    <property type="entry name" value="Regulatory protein AraC"/>
    <property type="match status" value="1"/>
</dbReference>
<reference evidence="6" key="1">
    <citation type="journal article" date="2019" name="Int. J. Syst. Evol. Microbiol.">
        <title>The Global Catalogue of Microorganisms (GCM) 10K type strain sequencing project: providing services to taxonomists for standard genome sequencing and annotation.</title>
        <authorList>
            <consortium name="The Broad Institute Genomics Platform"/>
            <consortium name="The Broad Institute Genome Sequencing Center for Infectious Disease"/>
            <person name="Wu L."/>
            <person name="Ma J."/>
        </authorList>
    </citation>
    <scope>NUCLEOTIDE SEQUENCE [LARGE SCALE GENOMIC DNA]</scope>
    <source>
        <strain evidence="6">CGMCC 1.12286</strain>
    </source>
</reference>
<sequence>MYRLEGKDYFNNELLFHAESYYFQDSGIEAHCHDFVELVYVVSGRGEHVYKGHSYTITAGDVFVIEPEVEHMYRVDGAGSLTVYNILFQPSVFKEELITLSKVTSFLDFFYVEPFLREVLNFQSHLKLNIEERMEMKLLLDKLLEEYERQQLGYQILIKTRLIEVFIFLSRCYQHKQEEPTMASITDEQAMLNHVRDFIQVHYASPLTLEQVSHLCGLSQSAFTDKFKRHVGKTFIQFRNDIRLSFAREFIAKTEEPITEIALRVGFGDISYFNKTFKRALGLTPSEYRRQVNVNASD</sequence>
<dbReference type="Gene3D" id="1.10.10.60">
    <property type="entry name" value="Homeodomain-like"/>
    <property type="match status" value="2"/>
</dbReference>
<dbReference type="PROSITE" id="PS00041">
    <property type="entry name" value="HTH_ARAC_FAMILY_1"/>
    <property type="match status" value="1"/>
</dbReference>
<dbReference type="InterPro" id="IPR020449">
    <property type="entry name" value="Tscrpt_reg_AraC-type_HTH"/>
</dbReference>
<dbReference type="RefSeq" id="WP_377940841.1">
    <property type="nucleotide sequence ID" value="NZ_JBHUCX010000004.1"/>
</dbReference>
<dbReference type="PANTHER" id="PTHR43280">
    <property type="entry name" value="ARAC-FAMILY TRANSCRIPTIONAL REGULATOR"/>
    <property type="match status" value="1"/>
</dbReference>
<dbReference type="InterPro" id="IPR014710">
    <property type="entry name" value="RmlC-like_jellyroll"/>
</dbReference>
<dbReference type="InterPro" id="IPR003313">
    <property type="entry name" value="AraC-bd"/>
</dbReference>
<keyword evidence="6" id="KW-1185">Reference proteome</keyword>
<dbReference type="Gene3D" id="2.60.120.10">
    <property type="entry name" value="Jelly Rolls"/>
    <property type="match status" value="1"/>
</dbReference>
<dbReference type="EMBL" id="JBHUCX010000004">
    <property type="protein sequence ID" value="MFD1673450.1"/>
    <property type="molecule type" value="Genomic_DNA"/>
</dbReference>
<dbReference type="SMART" id="SM00342">
    <property type="entry name" value="HTH_ARAC"/>
    <property type="match status" value="1"/>
</dbReference>
<dbReference type="InterPro" id="IPR018062">
    <property type="entry name" value="HTH_AraC-typ_CS"/>
</dbReference>
<evidence type="ECO:0000256" key="3">
    <source>
        <dbReference type="ARBA" id="ARBA00023163"/>
    </source>
</evidence>
<evidence type="ECO:0000313" key="5">
    <source>
        <dbReference type="EMBL" id="MFD1673450.1"/>
    </source>
</evidence>
<dbReference type="Pfam" id="PF12833">
    <property type="entry name" value="HTH_18"/>
    <property type="match status" value="1"/>
</dbReference>
<accession>A0ABW4JE85</accession>
<evidence type="ECO:0000313" key="6">
    <source>
        <dbReference type="Proteomes" id="UP001597079"/>
    </source>
</evidence>
<dbReference type="InterPro" id="IPR037923">
    <property type="entry name" value="HTH-like"/>
</dbReference>
<gene>
    <name evidence="5" type="ORF">ACFSB2_01765</name>
</gene>
<dbReference type="InterPro" id="IPR009057">
    <property type="entry name" value="Homeodomain-like_sf"/>
</dbReference>
<protein>
    <submittedName>
        <fullName evidence="5">AraC family transcriptional regulator</fullName>
    </submittedName>
</protein>
<proteinExistence type="predicted"/>
<name>A0ABW4JE85_9BACL</name>
<dbReference type="PANTHER" id="PTHR43280:SF28">
    <property type="entry name" value="HTH-TYPE TRANSCRIPTIONAL ACTIVATOR RHAS"/>
    <property type="match status" value="1"/>
</dbReference>
<organism evidence="5 6">
    <name type="scientific">Alicyclobacillus fodiniaquatilis</name>
    <dbReference type="NCBI Taxonomy" id="1661150"/>
    <lineage>
        <taxon>Bacteria</taxon>
        <taxon>Bacillati</taxon>
        <taxon>Bacillota</taxon>
        <taxon>Bacilli</taxon>
        <taxon>Bacillales</taxon>
        <taxon>Alicyclobacillaceae</taxon>
        <taxon>Alicyclobacillus</taxon>
    </lineage>
</organism>
<keyword evidence="3" id="KW-0804">Transcription</keyword>
<dbReference type="Pfam" id="PF02311">
    <property type="entry name" value="AraC_binding"/>
    <property type="match status" value="1"/>
</dbReference>
<evidence type="ECO:0000256" key="1">
    <source>
        <dbReference type="ARBA" id="ARBA00023015"/>
    </source>
</evidence>
<dbReference type="PROSITE" id="PS01124">
    <property type="entry name" value="HTH_ARAC_FAMILY_2"/>
    <property type="match status" value="1"/>
</dbReference>
<dbReference type="Proteomes" id="UP001597079">
    <property type="component" value="Unassembled WGS sequence"/>
</dbReference>
<keyword evidence="1" id="KW-0805">Transcription regulation</keyword>
<evidence type="ECO:0000259" key="4">
    <source>
        <dbReference type="PROSITE" id="PS01124"/>
    </source>
</evidence>
<comment type="caution">
    <text evidence="5">The sequence shown here is derived from an EMBL/GenBank/DDBJ whole genome shotgun (WGS) entry which is preliminary data.</text>
</comment>
<keyword evidence="2" id="KW-0238">DNA-binding</keyword>
<dbReference type="SUPFAM" id="SSF46689">
    <property type="entry name" value="Homeodomain-like"/>
    <property type="match status" value="2"/>
</dbReference>
<dbReference type="InterPro" id="IPR018060">
    <property type="entry name" value="HTH_AraC"/>
</dbReference>
<dbReference type="PRINTS" id="PR00032">
    <property type="entry name" value="HTHARAC"/>
</dbReference>
<feature type="domain" description="HTH araC/xylS-type" evidence="4">
    <location>
        <begin position="193"/>
        <end position="291"/>
    </location>
</feature>